<sequence length="311" mass="32923">MAEQWTTAQMPSQGGRIAVVTGANSGLGLETAIALAQAGAKVIMACRSPDKAAAALGELRARVPRADAQLMRLDLASLASVREFAAAFHAQHTRLDLLINNAGILGVPLTHTVDGFESQMGTNHLGHFALTGLLIDALLATPGARIITVGSLGHWRAGGLDPDDLNYRHTPYTPFGGYCKSKLANLLFVLALSRRLQAKNSSLICAAAHPGGAATNIKKSEGRLRAAIERAVAPVVAKFLINTAAMGALPTLYAATMPGVRNNDYYGPNGFMEFRGHTPCPARRHRSALDAELAQRLWQASVRATGVSFLD</sequence>
<gene>
    <name evidence="2" type="ORF">SAMN04488038_103280</name>
</gene>
<keyword evidence="1" id="KW-0560">Oxidoreductase</keyword>
<protein>
    <submittedName>
        <fullName evidence="2">NAD(P)-dependent dehydrogenase, short-chain alcohol dehydrogenase family</fullName>
    </submittedName>
</protein>
<dbReference type="NCBIfam" id="NF004846">
    <property type="entry name" value="PRK06197.1"/>
    <property type="match status" value="1"/>
</dbReference>
<dbReference type="CDD" id="cd05327">
    <property type="entry name" value="retinol-DH_like_SDR_c_like"/>
    <property type="match status" value="1"/>
</dbReference>
<dbReference type="PANTHER" id="PTHR43157">
    <property type="entry name" value="PHOSPHATIDYLINOSITOL-GLYCAN BIOSYNTHESIS CLASS F PROTEIN-RELATED"/>
    <property type="match status" value="1"/>
</dbReference>
<dbReference type="OrthoDB" id="109589at2"/>
<dbReference type="Pfam" id="PF00106">
    <property type="entry name" value="adh_short"/>
    <property type="match status" value="1"/>
</dbReference>
<dbReference type="GO" id="GO:0016491">
    <property type="term" value="F:oxidoreductase activity"/>
    <property type="evidence" value="ECO:0007669"/>
    <property type="project" value="UniProtKB-KW"/>
</dbReference>
<proteinExistence type="predicted"/>
<keyword evidence="3" id="KW-1185">Reference proteome</keyword>
<dbReference type="STRING" id="489703.SAMN04488038_103280"/>
<evidence type="ECO:0000313" key="3">
    <source>
        <dbReference type="Proteomes" id="UP000199233"/>
    </source>
</evidence>
<dbReference type="EMBL" id="FOFS01000003">
    <property type="protein sequence ID" value="SEQ07535.1"/>
    <property type="molecule type" value="Genomic_DNA"/>
</dbReference>
<dbReference type="Gene3D" id="3.40.50.720">
    <property type="entry name" value="NAD(P)-binding Rossmann-like Domain"/>
    <property type="match status" value="1"/>
</dbReference>
<dbReference type="Proteomes" id="UP000199233">
    <property type="component" value="Unassembled WGS sequence"/>
</dbReference>
<name>A0A1H9D250_9GAMM</name>
<evidence type="ECO:0000256" key="1">
    <source>
        <dbReference type="ARBA" id="ARBA00023002"/>
    </source>
</evidence>
<evidence type="ECO:0000313" key="2">
    <source>
        <dbReference type="EMBL" id="SEQ07535.1"/>
    </source>
</evidence>
<dbReference type="PANTHER" id="PTHR43157:SF64">
    <property type="entry name" value="RETINOL DEHYDROGENASE 14"/>
    <property type="match status" value="1"/>
</dbReference>
<accession>A0A1H9D250</accession>
<dbReference type="InterPro" id="IPR002347">
    <property type="entry name" value="SDR_fam"/>
</dbReference>
<dbReference type="RefSeq" id="WP_093283134.1">
    <property type="nucleotide sequence ID" value="NZ_FOFS01000003.1"/>
</dbReference>
<dbReference type="PRINTS" id="PR00081">
    <property type="entry name" value="GDHRDH"/>
</dbReference>
<reference evidence="3" key="1">
    <citation type="submission" date="2016-10" db="EMBL/GenBank/DDBJ databases">
        <authorList>
            <person name="Varghese N."/>
            <person name="Submissions S."/>
        </authorList>
    </citation>
    <scope>NUCLEOTIDE SEQUENCE [LARGE SCALE GENOMIC DNA]</scope>
    <source>
        <strain evidence="3">DSM 25927</strain>
    </source>
</reference>
<organism evidence="2 3">
    <name type="scientific">Solimonas aquatica</name>
    <dbReference type="NCBI Taxonomy" id="489703"/>
    <lineage>
        <taxon>Bacteria</taxon>
        <taxon>Pseudomonadati</taxon>
        <taxon>Pseudomonadota</taxon>
        <taxon>Gammaproteobacteria</taxon>
        <taxon>Nevskiales</taxon>
        <taxon>Nevskiaceae</taxon>
        <taxon>Solimonas</taxon>
    </lineage>
</organism>
<dbReference type="SUPFAM" id="SSF51735">
    <property type="entry name" value="NAD(P)-binding Rossmann-fold domains"/>
    <property type="match status" value="1"/>
</dbReference>
<dbReference type="InterPro" id="IPR036291">
    <property type="entry name" value="NAD(P)-bd_dom_sf"/>
</dbReference>
<dbReference type="AlphaFoldDB" id="A0A1H9D250"/>